<accession>A0A3D8TU94</accession>
<dbReference type="Gene3D" id="1.10.287.950">
    <property type="entry name" value="Methyl-accepting chemotaxis protein"/>
    <property type="match status" value="2"/>
</dbReference>
<dbReference type="GO" id="GO:0005886">
    <property type="term" value="C:plasma membrane"/>
    <property type="evidence" value="ECO:0007669"/>
    <property type="project" value="UniProtKB-SubCell"/>
</dbReference>
<evidence type="ECO:0000256" key="2">
    <source>
        <dbReference type="ARBA" id="ARBA00010157"/>
    </source>
</evidence>
<dbReference type="InterPro" id="IPR050545">
    <property type="entry name" value="Mycobact_MmpL"/>
</dbReference>
<evidence type="ECO:0000256" key="6">
    <source>
        <dbReference type="ARBA" id="ARBA00023136"/>
    </source>
</evidence>
<feature type="transmembrane region" description="Helical" evidence="7">
    <location>
        <begin position="1022"/>
        <end position="1042"/>
    </location>
</feature>
<comment type="subcellular location">
    <subcellularLocation>
        <location evidence="1">Cell membrane</location>
        <topology evidence="1">Multi-pass membrane protein</topology>
    </subcellularLocation>
</comment>
<evidence type="ECO:0000256" key="4">
    <source>
        <dbReference type="ARBA" id="ARBA00022692"/>
    </source>
</evidence>
<feature type="transmembrane region" description="Helical" evidence="7">
    <location>
        <begin position="917"/>
        <end position="941"/>
    </location>
</feature>
<dbReference type="RefSeq" id="WP_115752249.1">
    <property type="nucleotide sequence ID" value="NZ_LARY01000001.1"/>
</dbReference>
<feature type="transmembrane region" description="Helical" evidence="7">
    <location>
        <begin position="281"/>
        <end position="300"/>
    </location>
</feature>
<organism evidence="9 10">
    <name type="scientific">Listeria kieliensis</name>
    <dbReference type="NCBI Taxonomy" id="1621700"/>
    <lineage>
        <taxon>Bacteria</taxon>
        <taxon>Bacillati</taxon>
        <taxon>Bacillota</taxon>
        <taxon>Bacilli</taxon>
        <taxon>Bacillales</taxon>
        <taxon>Listeriaceae</taxon>
        <taxon>Listeria</taxon>
    </lineage>
</organism>
<feature type="transmembrane region" description="Helical" evidence="7">
    <location>
        <begin position="306"/>
        <end position="336"/>
    </location>
</feature>
<dbReference type="SUPFAM" id="SSF82866">
    <property type="entry name" value="Multidrug efflux transporter AcrB transmembrane domain"/>
    <property type="match status" value="2"/>
</dbReference>
<evidence type="ECO:0000313" key="9">
    <source>
        <dbReference type="EMBL" id="RDX02563.1"/>
    </source>
</evidence>
<dbReference type="EMBL" id="LARY01000001">
    <property type="protein sequence ID" value="RDX02563.1"/>
    <property type="molecule type" value="Genomic_DNA"/>
</dbReference>
<dbReference type="PROSITE" id="PS50156">
    <property type="entry name" value="SSD"/>
    <property type="match status" value="1"/>
</dbReference>
<feature type="transmembrane region" description="Helical" evidence="7">
    <location>
        <begin position="357"/>
        <end position="378"/>
    </location>
</feature>
<evidence type="ECO:0000256" key="3">
    <source>
        <dbReference type="ARBA" id="ARBA00022475"/>
    </source>
</evidence>
<feature type="transmembrane region" description="Helical" evidence="7">
    <location>
        <begin position="891"/>
        <end position="910"/>
    </location>
</feature>
<dbReference type="Pfam" id="PF03176">
    <property type="entry name" value="MMPL"/>
    <property type="match status" value="2"/>
</dbReference>
<dbReference type="PANTHER" id="PTHR33406">
    <property type="entry name" value="MEMBRANE PROTEIN MJ1562-RELATED"/>
    <property type="match status" value="1"/>
</dbReference>
<reference evidence="10" key="1">
    <citation type="submission" date="2015-04" db="EMBL/GenBank/DDBJ databases">
        <authorList>
            <person name="Schardt J."/>
            <person name="Mueller-Herbst S."/>
            <person name="Scherer S."/>
            <person name="Huptas C."/>
        </authorList>
    </citation>
    <scope>NUCLEOTIDE SEQUENCE [LARGE SCALE GENOMIC DNA]</scope>
    <source>
        <strain evidence="10">Kiel-L1</strain>
    </source>
</reference>
<dbReference type="InterPro" id="IPR004869">
    <property type="entry name" value="MMPL_dom"/>
</dbReference>
<proteinExistence type="inferred from homology"/>
<evidence type="ECO:0000256" key="7">
    <source>
        <dbReference type="SAM" id="Phobius"/>
    </source>
</evidence>
<dbReference type="Gene3D" id="1.20.1640.10">
    <property type="entry name" value="Multidrug efflux transporter AcrB transmembrane domain"/>
    <property type="match status" value="2"/>
</dbReference>
<keyword evidence="5 7" id="KW-1133">Transmembrane helix</keyword>
<gene>
    <name evidence="9" type="ORF">UR08_03365</name>
</gene>
<evidence type="ECO:0000313" key="10">
    <source>
        <dbReference type="Proteomes" id="UP000257055"/>
    </source>
</evidence>
<dbReference type="Proteomes" id="UP000257055">
    <property type="component" value="Unassembled WGS sequence"/>
</dbReference>
<dbReference type="AlphaFoldDB" id="A0A3D8TU94"/>
<evidence type="ECO:0000256" key="5">
    <source>
        <dbReference type="ARBA" id="ARBA00022989"/>
    </source>
</evidence>
<keyword evidence="6 7" id="KW-0472">Membrane</keyword>
<feature type="transmembrane region" description="Helical" evidence="7">
    <location>
        <begin position="234"/>
        <end position="253"/>
    </location>
</feature>
<feature type="transmembrane region" description="Helical" evidence="7">
    <location>
        <begin position="953"/>
        <end position="972"/>
    </location>
</feature>
<protein>
    <submittedName>
        <fullName evidence="9">Membrane protein</fullName>
    </submittedName>
</protein>
<comment type="caution">
    <text evidence="9">The sequence shown here is derived from an EMBL/GenBank/DDBJ whole genome shotgun (WGS) entry which is preliminary data.</text>
</comment>
<keyword evidence="4 7" id="KW-0812">Transmembrane</keyword>
<dbReference type="PANTHER" id="PTHR33406:SF6">
    <property type="entry name" value="MEMBRANE PROTEIN YDGH-RELATED"/>
    <property type="match status" value="1"/>
</dbReference>
<evidence type="ECO:0000259" key="8">
    <source>
        <dbReference type="PROSITE" id="PS50156"/>
    </source>
</evidence>
<dbReference type="InterPro" id="IPR000731">
    <property type="entry name" value="SSD"/>
</dbReference>
<feature type="transmembrane region" description="Helical" evidence="7">
    <location>
        <begin position="993"/>
        <end position="1016"/>
    </location>
</feature>
<feature type="domain" description="SSD" evidence="8">
    <location>
        <begin position="922"/>
        <end position="1047"/>
    </location>
</feature>
<evidence type="ECO:0000256" key="1">
    <source>
        <dbReference type="ARBA" id="ARBA00004651"/>
    </source>
</evidence>
<feature type="transmembrane region" description="Helical" evidence="7">
    <location>
        <begin position="201"/>
        <end position="222"/>
    </location>
</feature>
<comment type="similarity">
    <text evidence="2">Belongs to the resistance-nodulation-cell division (RND) (TC 2.A.6) family. MmpL subfamily.</text>
</comment>
<keyword evidence="3" id="KW-1003">Cell membrane</keyword>
<sequence>MKWVLKFRWPMLIVWLVLLFGLIFTAPSMSDLVREKGEIKLPDGYPSQLATELQKKHNPDSDGETYLAVYTSKEKLTKADKKKIEKSLDRIKKDQDELHVTDVLDSFDQKELADKFVSKDGKTIVASLTVDAKETPVKTIREKLDQKMEIRGIDTYLTGNAVIQEDVVQGSQDGLHKTEGITVVFILVVLLLVFRSAVAPFIPLITVGISYLTAQSVVSFLVKYLDFPVSTYTQIFMVCIMFGIGTDYCILLLSRFKEELGEGLETWDAAIQTYKTAGKTVLYSAIAVLVAFISLYFVQFDLYRSAVAVGVGIVILMLGIYTLVPFFMGTLGRVLFWPLNKNISHKESKFWGAAGNLAFMRPFIALLIVAIIVIPPIVMHKGTESFDSLDEISSSYPSKKGFEIVSDSFGAGQVSPTQIYLENDDNMRTGEYIALIEKVSSDLADLKDVDMVMSASRPAGTRLDAIYVKNQAGELENGLGDAKSGIGQVKKGLNEAGNELNASAPSMNQAISGIDSLQSGTVATKEGISKLEAALVQIRNGIRRGESGASELKQGVQTARSELKKLSDGQSKLLQGYEQVQTNLQRLADSLADFSSSSGGSEAIDTSALTKQMQQVGTSLKAFAAAHPEATQNAEFQKLMNDVAGLETAGETFKTQLQSELGKQTAALETKIKQLNSGLNQFSTAMKTLNSQSNQVSSGLASFDSGLGQLEQGLDKLETGLGQAASGEDQVISKLPQIESALTQLESGQGELKTGFSSMSGQIGDLSNGLLSGASGLSKVESGLGEASGMLDGLSETTYANSGVYVPDELLTNKDFKQALDQYISKDGKLATINVVLKKNPYSNEAMDAIDAINNQLDSSLKGTKLENAKIGIGGMTSMNYDTRDMSLADYHLVIILVLVSVFVTLVILLRSMVMPLYLVGSIVLTYYAALGFTEIIFTRIMDYGGLTWATPFFSFVVLVALGIDYSIFLMSRFNEYTGLDVRERMLLTMKNMGGVIFSAVIILGGTFAAMMPAGVLSLLEIATVVLIGLILYAVIVLPLFIPVMVKLFGRGNWWPFVSNKQEQNDKK</sequence>
<feature type="transmembrane region" description="Helical" evidence="7">
    <location>
        <begin position="174"/>
        <end position="194"/>
    </location>
</feature>
<keyword evidence="10" id="KW-1185">Reference proteome</keyword>
<name>A0A3D8TU94_9LIST</name>